<dbReference type="AlphaFoldDB" id="A0A1G9YE43"/>
<keyword evidence="3" id="KW-1185">Reference proteome</keyword>
<dbReference type="GO" id="GO:0016853">
    <property type="term" value="F:isomerase activity"/>
    <property type="evidence" value="ECO:0007669"/>
    <property type="project" value="UniProtKB-KW"/>
</dbReference>
<accession>A0A1G9YE43</accession>
<dbReference type="SUPFAM" id="SSF51658">
    <property type="entry name" value="Xylose isomerase-like"/>
    <property type="match status" value="1"/>
</dbReference>
<dbReference type="Gene3D" id="3.20.20.150">
    <property type="entry name" value="Divalent-metal-dependent TIM barrel enzymes"/>
    <property type="match status" value="1"/>
</dbReference>
<protein>
    <submittedName>
        <fullName evidence="2">Sugar phosphate isomerase/epimerase</fullName>
    </submittedName>
</protein>
<proteinExistence type="predicted"/>
<evidence type="ECO:0000259" key="1">
    <source>
        <dbReference type="Pfam" id="PF01261"/>
    </source>
</evidence>
<dbReference type="Pfam" id="PF01261">
    <property type="entry name" value="AP_endonuc_2"/>
    <property type="match status" value="1"/>
</dbReference>
<dbReference type="InterPro" id="IPR036237">
    <property type="entry name" value="Xyl_isomerase-like_sf"/>
</dbReference>
<evidence type="ECO:0000313" key="3">
    <source>
        <dbReference type="Proteomes" id="UP000199544"/>
    </source>
</evidence>
<dbReference type="EMBL" id="FNHW01000001">
    <property type="protein sequence ID" value="SDN07429.1"/>
    <property type="molecule type" value="Genomic_DNA"/>
</dbReference>
<evidence type="ECO:0000313" key="2">
    <source>
        <dbReference type="EMBL" id="SDN07429.1"/>
    </source>
</evidence>
<dbReference type="Proteomes" id="UP000199544">
    <property type="component" value="Unassembled WGS sequence"/>
</dbReference>
<dbReference type="InterPro" id="IPR050312">
    <property type="entry name" value="IolE/XylAMocC-like"/>
</dbReference>
<gene>
    <name evidence="2" type="ORF">SAMN04488137_3378</name>
</gene>
<sequence length="273" mass="30587">MSGSVDVKRLSLNQITTENWSLPEAIEGCQMQEIETISVWRHKIADIGLKESSRLIRESGLNVSSVCRGGMFPALSKSERGERLEDNKRAVVEAAELGTEVLVLVCGPSPHKDLSESRKWVQEGIEAILPFAQQHGVKLGIEPLHPMFAADRSVITTLAEANDLKRRIGSDQVGVIVDVFHVWWDPYLYEEIDRARGNILGFHVSDWKVPITDLFMGRSLMGEGVIDIPRIRKAVEQNGYHGPIEVEIMNKELWEMPGDENLALIKKAFADHV</sequence>
<dbReference type="PANTHER" id="PTHR12110">
    <property type="entry name" value="HYDROXYPYRUVATE ISOMERASE"/>
    <property type="match status" value="1"/>
</dbReference>
<keyword evidence="2" id="KW-0413">Isomerase</keyword>
<reference evidence="3" key="1">
    <citation type="submission" date="2016-10" db="EMBL/GenBank/DDBJ databases">
        <authorList>
            <person name="Varghese N."/>
            <person name="Submissions S."/>
        </authorList>
    </citation>
    <scope>NUCLEOTIDE SEQUENCE [LARGE SCALE GENOMIC DNA]</scope>
    <source>
        <strain evidence="3">CGMCC 1.6854</strain>
    </source>
</reference>
<dbReference type="PANTHER" id="PTHR12110:SF52">
    <property type="entry name" value="XYLOSE ISOMERASE"/>
    <property type="match status" value="1"/>
</dbReference>
<dbReference type="OrthoDB" id="9782626at2"/>
<organism evidence="2 3">
    <name type="scientific">Fictibacillus solisalsi</name>
    <dbReference type="NCBI Taxonomy" id="459525"/>
    <lineage>
        <taxon>Bacteria</taxon>
        <taxon>Bacillati</taxon>
        <taxon>Bacillota</taxon>
        <taxon>Bacilli</taxon>
        <taxon>Bacillales</taxon>
        <taxon>Fictibacillaceae</taxon>
        <taxon>Fictibacillus</taxon>
    </lineage>
</organism>
<name>A0A1G9YE43_9BACL</name>
<dbReference type="RefSeq" id="WP_090236145.1">
    <property type="nucleotide sequence ID" value="NZ_FNHW01000001.1"/>
</dbReference>
<dbReference type="InterPro" id="IPR013022">
    <property type="entry name" value="Xyl_isomerase-like_TIM-brl"/>
</dbReference>
<dbReference type="STRING" id="459525.SAMN04488137_3378"/>
<feature type="domain" description="Xylose isomerase-like TIM barrel" evidence="1">
    <location>
        <begin position="40"/>
        <end position="255"/>
    </location>
</feature>